<protein>
    <submittedName>
        <fullName evidence="1">Uncharacterized protein</fullName>
    </submittedName>
</protein>
<dbReference type="PROSITE" id="PS51257">
    <property type="entry name" value="PROKAR_LIPOPROTEIN"/>
    <property type="match status" value="1"/>
</dbReference>
<dbReference type="RefSeq" id="WP_154917331.1">
    <property type="nucleotide sequence ID" value="NZ_VUOE01000001.1"/>
</dbReference>
<accession>A0A5B2TWJ5</accession>
<organism evidence="1 2">
    <name type="scientific">Maribacter flavus</name>
    <dbReference type="NCBI Taxonomy" id="1658664"/>
    <lineage>
        <taxon>Bacteria</taxon>
        <taxon>Pseudomonadati</taxon>
        <taxon>Bacteroidota</taxon>
        <taxon>Flavobacteriia</taxon>
        <taxon>Flavobacteriales</taxon>
        <taxon>Flavobacteriaceae</taxon>
        <taxon>Maribacter</taxon>
    </lineage>
</organism>
<evidence type="ECO:0000313" key="2">
    <source>
        <dbReference type="Proteomes" id="UP000323188"/>
    </source>
</evidence>
<dbReference type="EMBL" id="VUOE01000001">
    <property type="protein sequence ID" value="KAA2218817.1"/>
    <property type="molecule type" value="Genomic_DNA"/>
</dbReference>
<sequence length="444" mass="50609">MKYLPILLILLLFSCQQGDKNKNIPETEVEQLEAIDKQIDTLETSQTPIQVNSPLRPNETLFLNKTYIDTLEFNDYNDDYDYRYLIGNKNGKEVSFAYNWDWFDNEEYNFIQGDVIEVQWKMDSISMPGDQESVAIAEIALEAKKIASSKGPFQFLKRKNAYDEAVKDTFSTIVINHSYLHNITPPEKAALAFVAYDIGNECEWGYDSDGNGRVLWCRIVSALDLGHQCSEKQLSFLRNWFSRDTVALKKLESCRTIPNTATIQTTFDEILIQNNEAEKTITVSYKVTGINMRESESWHHSQTDIFKYDSEYIVLVDSKKSDVSEDQISMNPDSPENIDPQNFVLALKDHILNEWKNQDGFDTLKITFGDNILNIQGNEGFTLSRYDFNEMVINGTSEPQTIYLTITNEGGGGGGNVALVETYSLTVVDAEHFDIKHVETDLAD</sequence>
<evidence type="ECO:0000313" key="1">
    <source>
        <dbReference type="EMBL" id="KAA2218817.1"/>
    </source>
</evidence>
<proteinExistence type="predicted"/>
<reference evidence="1 2" key="1">
    <citation type="submission" date="2019-09" db="EMBL/GenBank/DDBJ databases">
        <authorList>
            <person name="Khan S.A."/>
            <person name="Jeon C.O."/>
            <person name="Chun B.H."/>
            <person name="Jeong S.E."/>
        </authorList>
    </citation>
    <scope>NUCLEOTIDE SEQUENCE [LARGE SCALE GENOMIC DNA]</scope>
    <source>
        <strain evidence="1 2">KCTC 42508</strain>
    </source>
</reference>
<gene>
    <name evidence="1" type="ORF">F0361_04105</name>
</gene>
<dbReference type="Proteomes" id="UP000323188">
    <property type="component" value="Unassembled WGS sequence"/>
</dbReference>
<comment type="caution">
    <text evidence="1">The sequence shown here is derived from an EMBL/GenBank/DDBJ whole genome shotgun (WGS) entry which is preliminary data.</text>
</comment>
<dbReference type="AlphaFoldDB" id="A0A5B2TWJ5"/>
<name>A0A5B2TWJ5_9FLAO</name>